<organism evidence="1 2">
    <name type="scientific">Caerostris extrusa</name>
    <name type="common">Bark spider</name>
    <name type="synonym">Caerostris bankana</name>
    <dbReference type="NCBI Taxonomy" id="172846"/>
    <lineage>
        <taxon>Eukaryota</taxon>
        <taxon>Metazoa</taxon>
        <taxon>Ecdysozoa</taxon>
        <taxon>Arthropoda</taxon>
        <taxon>Chelicerata</taxon>
        <taxon>Arachnida</taxon>
        <taxon>Araneae</taxon>
        <taxon>Araneomorphae</taxon>
        <taxon>Entelegynae</taxon>
        <taxon>Araneoidea</taxon>
        <taxon>Araneidae</taxon>
        <taxon>Caerostris</taxon>
    </lineage>
</organism>
<dbReference type="AlphaFoldDB" id="A0AAV4XCV8"/>
<proteinExistence type="predicted"/>
<accession>A0AAV4XCV8</accession>
<dbReference type="Proteomes" id="UP001054945">
    <property type="component" value="Unassembled WGS sequence"/>
</dbReference>
<sequence>MSLVKVTLVKGNAERARTTFIEVIAAIKARLPQFLFGTSSVVYQEMINAEMSLVKAAFVKRNAKEQERLSSK</sequence>
<gene>
    <name evidence="1" type="ORF">CEXT_71451</name>
</gene>
<evidence type="ECO:0000313" key="2">
    <source>
        <dbReference type="Proteomes" id="UP001054945"/>
    </source>
</evidence>
<name>A0AAV4XCV8_CAEEX</name>
<dbReference type="EMBL" id="BPLR01017515">
    <property type="protein sequence ID" value="GIY92273.1"/>
    <property type="molecule type" value="Genomic_DNA"/>
</dbReference>
<comment type="caution">
    <text evidence="1">The sequence shown here is derived from an EMBL/GenBank/DDBJ whole genome shotgun (WGS) entry which is preliminary data.</text>
</comment>
<keyword evidence="2" id="KW-1185">Reference proteome</keyword>
<evidence type="ECO:0000313" key="1">
    <source>
        <dbReference type="EMBL" id="GIY92273.1"/>
    </source>
</evidence>
<protein>
    <submittedName>
        <fullName evidence="1">Uncharacterized protein</fullName>
    </submittedName>
</protein>
<reference evidence="1 2" key="1">
    <citation type="submission" date="2021-06" db="EMBL/GenBank/DDBJ databases">
        <title>Caerostris extrusa draft genome.</title>
        <authorList>
            <person name="Kono N."/>
            <person name="Arakawa K."/>
        </authorList>
    </citation>
    <scope>NUCLEOTIDE SEQUENCE [LARGE SCALE GENOMIC DNA]</scope>
</reference>